<keyword evidence="3" id="KW-1003">Cell membrane</keyword>
<feature type="transmembrane region" description="Helical" evidence="7">
    <location>
        <begin position="131"/>
        <end position="149"/>
    </location>
</feature>
<evidence type="ECO:0000256" key="4">
    <source>
        <dbReference type="ARBA" id="ARBA00022692"/>
    </source>
</evidence>
<dbReference type="InterPro" id="IPR004638">
    <property type="entry name" value="EmrB-like"/>
</dbReference>
<comment type="subcellular location">
    <subcellularLocation>
        <location evidence="1">Cell membrane</location>
        <topology evidence="1">Multi-pass membrane protein</topology>
    </subcellularLocation>
</comment>
<feature type="transmembrane region" description="Helical" evidence="7">
    <location>
        <begin position="355"/>
        <end position="378"/>
    </location>
</feature>
<evidence type="ECO:0000256" key="7">
    <source>
        <dbReference type="SAM" id="Phobius"/>
    </source>
</evidence>
<feature type="transmembrane region" description="Helical" evidence="7">
    <location>
        <begin position="193"/>
        <end position="214"/>
    </location>
</feature>
<gene>
    <name evidence="9" type="ORF">UT64_C0015G0018</name>
</gene>
<feature type="transmembrane region" description="Helical" evidence="7">
    <location>
        <begin position="299"/>
        <end position="321"/>
    </location>
</feature>
<evidence type="ECO:0000256" key="6">
    <source>
        <dbReference type="ARBA" id="ARBA00023136"/>
    </source>
</evidence>
<evidence type="ECO:0000313" key="9">
    <source>
        <dbReference type="EMBL" id="KKR33106.1"/>
    </source>
</evidence>
<sequence length="552" mass="59380">MKNSRFYILCGIILSMLLSALDQTIVSTAMPQIVGELNGLSHLSWVFTAYMLASTVAVPIYGKLSDIFGIKKMYILAIFIFLLGSILSGMSQSMLQLIIFRAIQGIGGGALMVNSIALIGDIFPPAERGKFQGVLGGVFGLASIGGPFLGGFITDLFSWRWIFYINLPLGLLAATVLFFALPKIKASSQKKKIDYAGAVLITLTLVPLLLALVWGGSQYAWDSMQIIISFIVASLAFILFILVEKKATEPILSLDLFKNKVFTISVAATFLSSMGMFGAMMYIPVFAQGVIGVSATNTGMIMMPMMVSMIVASIISGQIVSRTGKYKALAVAGMAISALAMVFLSRIDVETTKAYLSLGMVIMGSGLGLTMPIFNIIVQSAFSKERLGEVTAGTQLFRSIGGTVGAAILGGVMNSQLSKYLSGIEKDPFVATLVRLDPGSEFSKINGDVIQGLLNPAAQEKIKLLLSQTPIALKAQLLENFEKFLGIIKLGFANSIEQLFITSGIIMSLALVTVFFLPQISLRKNNKNALEETGLILETELAQSDKEHEQEL</sequence>
<feature type="transmembrane region" description="Helical" evidence="7">
    <location>
        <begin position="41"/>
        <end position="61"/>
    </location>
</feature>
<dbReference type="GO" id="GO:0005886">
    <property type="term" value="C:plasma membrane"/>
    <property type="evidence" value="ECO:0007669"/>
    <property type="project" value="UniProtKB-SubCell"/>
</dbReference>
<comment type="caution">
    <text evidence="9">The sequence shown here is derived from an EMBL/GenBank/DDBJ whole genome shotgun (WGS) entry which is preliminary data.</text>
</comment>
<dbReference type="NCBIfam" id="TIGR00711">
    <property type="entry name" value="efflux_EmrB"/>
    <property type="match status" value="1"/>
</dbReference>
<feature type="transmembrane region" description="Helical" evidence="7">
    <location>
        <begin position="161"/>
        <end position="181"/>
    </location>
</feature>
<feature type="transmembrane region" description="Helical" evidence="7">
    <location>
        <begin position="226"/>
        <end position="243"/>
    </location>
</feature>
<dbReference type="FunFam" id="1.20.1720.10:FF:000004">
    <property type="entry name" value="EmrB/QacA family drug resistance transporter"/>
    <property type="match status" value="1"/>
</dbReference>
<feature type="transmembrane region" description="Helical" evidence="7">
    <location>
        <begin position="499"/>
        <end position="517"/>
    </location>
</feature>
<evidence type="ECO:0000256" key="3">
    <source>
        <dbReference type="ARBA" id="ARBA00022475"/>
    </source>
</evidence>
<dbReference type="AlphaFoldDB" id="A0A0G0Q715"/>
<feature type="transmembrane region" description="Helical" evidence="7">
    <location>
        <begin position="73"/>
        <end position="92"/>
    </location>
</feature>
<dbReference type="InterPro" id="IPR036259">
    <property type="entry name" value="MFS_trans_sf"/>
</dbReference>
<dbReference type="Gene3D" id="1.20.1720.10">
    <property type="entry name" value="Multidrug resistance protein D"/>
    <property type="match status" value="1"/>
</dbReference>
<dbReference type="PANTHER" id="PTHR23501">
    <property type="entry name" value="MAJOR FACILITATOR SUPERFAMILY"/>
    <property type="match status" value="1"/>
</dbReference>
<dbReference type="PATRIC" id="fig|1618642.3.peg.384"/>
<feature type="transmembrane region" description="Helical" evidence="7">
    <location>
        <begin position="264"/>
        <end position="287"/>
    </location>
</feature>
<dbReference type="PRINTS" id="PR01036">
    <property type="entry name" value="TCRTETB"/>
</dbReference>
<keyword evidence="5 7" id="KW-1133">Transmembrane helix</keyword>
<keyword evidence="4 7" id="KW-0812">Transmembrane</keyword>
<reference evidence="9 10" key="1">
    <citation type="journal article" date="2015" name="Nature">
        <title>rRNA introns, odd ribosomes, and small enigmatic genomes across a large radiation of phyla.</title>
        <authorList>
            <person name="Brown C.T."/>
            <person name="Hug L.A."/>
            <person name="Thomas B.C."/>
            <person name="Sharon I."/>
            <person name="Castelle C.J."/>
            <person name="Singh A."/>
            <person name="Wilkins M.J."/>
            <person name="Williams K.H."/>
            <person name="Banfield J.F."/>
        </authorList>
    </citation>
    <scope>NUCLEOTIDE SEQUENCE [LARGE SCALE GENOMIC DNA]</scope>
</reference>
<evidence type="ECO:0000313" key="10">
    <source>
        <dbReference type="Proteomes" id="UP000034137"/>
    </source>
</evidence>
<feature type="transmembrane region" description="Helical" evidence="7">
    <location>
        <begin position="328"/>
        <end position="349"/>
    </location>
</feature>
<evidence type="ECO:0000256" key="2">
    <source>
        <dbReference type="ARBA" id="ARBA00022448"/>
    </source>
</evidence>
<evidence type="ECO:0000256" key="1">
    <source>
        <dbReference type="ARBA" id="ARBA00004651"/>
    </source>
</evidence>
<dbReference type="Gene3D" id="1.20.1250.20">
    <property type="entry name" value="MFS general substrate transporter like domains"/>
    <property type="match status" value="1"/>
</dbReference>
<dbReference type="EMBL" id="LBXO01000015">
    <property type="protein sequence ID" value="KKR33106.1"/>
    <property type="molecule type" value="Genomic_DNA"/>
</dbReference>
<dbReference type="InterPro" id="IPR011701">
    <property type="entry name" value="MFS"/>
</dbReference>
<feature type="transmembrane region" description="Helical" evidence="7">
    <location>
        <begin position="98"/>
        <end position="119"/>
    </location>
</feature>
<protein>
    <submittedName>
        <fullName evidence="9">Drug resistance transporter, EmrB/QacA subfamily</fullName>
    </submittedName>
</protein>
<dbReference type="CDD" id="cd17502">
    <property type="entry name" value="MFS_Azr1_MDR_like"/>
    <property type="match status" value="1"/>
</dbReference>
<evidence type="ECO:0000259" key="8">
    <source>
        <dbReference type="PROSITE" id="PS50850"/>
    </source>
</evidence>
<proteinExistence type="predicted"/>
<dbReference type="InterPro" id="IPR020846">
    <property type="entry name" value="MFS_dom"/>
</dbReference>
<dbReference type="Pfam" id="PF07690">
    <property type="entry name" value="MFS_1"/>
    <property type="match status" value="1"/>
</dbReference>
<evidence type="ECO:0000256" key="5">
    <source>
        <dbReference type="ARBA" id="ARBA00022989"/>
    </source>
</evidence>
<dbReference type="PANTHER" id="PTHR23501:SF197">
    <property type="entry name" value="COMD"/>
    <property type="match status" value="1"/>
</dbReference>
<dbReference type="PROSITE" id="PS50850">
    <property type="entry name" value="MFS"/>
    <property type="match status" value="1"/>
</dbReference>
<organism evidence="9 10">
    <name type="scientific">Candidatus Falkowbacteria bacterium GW2011_GWF2_39_8</name>
    <dbReference type="NCBI Taxonomy" id="1618642"/>
    <lineage>
        <taxon>Bacteria</taxon>
        <taxon>Candidatus Falkowiibacteriota</taxon>
    </lineage>
</organism>
<dbReference type="SUPFAM" id="SSF103473">
    <property type="entry name" value="MFS general substrate transporter"/>
    <property type="match status" value="1"/>
</dbReference>
<accession>A0A0G0Q715</accession>
<name>A0A0G0Q715_9BACT</name>
<keyword evidence="2" id="KW-0813">Transport</keyword>
<feature type="domain" description="Major facilitator superfamily (MFS) profile" evidence="8">
    <location>
        <begin position="8"/>
        <end position="521"/>
    </location>
</feature>
<keyword evidence="6 7" id="KW-0472">Membrane</keyword>
<dbReference type="GO" id="GO:0022857">
    <property type="term" value="F:transmembrane transporter activity"/>
    <property type="evidence" value="ECO:0007669"/>
    <property type="project" value="InterPro"/>
</dbReference>
<dbReference type="Proteomes" id="UP000034137">
    <property type="component" value="Unassembled WGS sequence"/>
</dbReference>